<accession>G0MW11</accession>
<dbReference type="Pfam" id="PF01827">
    <property type="entry name" value="FTH"/>
    <property type="match status" value="1"/>
</dbReference>
<evidence type="ECO:0000313" key="3">
    <source>
        <dbReference type="Proteomes" id="UP000008068"/>
    </source>
</evidence>
<dbReference type="PANTHER" id="PTHR23015">
    <property type="entry name" value="UNCHARACTERIZED C.ELEGANS PROTEIN"/>
    <property type="match status" value="1"/>
</dbReference>
<organism evidence="3">
    <name type="scientific">Caenorhabditis brenneri</name>
    <name type="common">Nematode worm</name>
    <dbReference type="NCBI Taxonomy" id="135651"/>
    <lineage>
        <taxon>Eukaryota</taxon>
        <taxon>Metazoa</taxon>
        <taxon>Ecdysozoa</taxon>
        <taxon>Nematoda</taxon>
        <taxon>Chromadorea</taxon>
        <taxon>Rhabditida</taxon>
        <taxon>Rhabditina</taxon>
        <taxon>Rhabditomorpha</taxon>
        <taxon>Rhabditoidea</taxon>
        <taxon>Rhabditidae</taxon>
        <taxon>Peloderinae</taxon>
        <taxon>Caenorhabditis</taxon>
    </lineage>
</organism>
<proteinExistence type="predicted"/>
<evidence type="ECO:0000313" key="2">
    <source>
        <dbReference type="EMBL" id="EGT45270.1"/>
    </source>
</evidence>
<dbReference type="Proteomes" id="UP000008068">
    <property type="component" value="Unassembled WGS sequence"/>
</dbReference>
<evidence type="ECO:0000259" key="1">
    <source>
        <dbReference type="Pfam" id="PF01827"/>
    </source>
</evidence>
<dbReference type="PANTHER" id="PTHR23015:SF4">
    <property type="entry name" value="DUF38 DOMAIN-CONTAINING PROTEIN-RELATED"/>
    <property type="match status" value="1"/>
</dbReference>
<keyword evidence="3" id="KW-1185">Reference proteome</keyword>
<dbReference type="OrthoDB" id="5879322at2759"/>
<name>G0MW11_CAEBE</name>
<reference evidence="3" key="1">
    <citation type="submission" date="2011-07" db="EMBL/GenBank/DDBJ databases">
        <authorList>
            <consortium name="Caenorhabditis brenneri Sequencing and Analysis Consortium"/>
            <person name="Wilson R.K."/>
        </authorList>
    </citation>
    <scope>NUCLEOTIDE SEQUENCE [LARGE SCALE GENOMIC DNA]</scope>
    <source>
        <strain evidence="3">PB2801</strain>
    </source>
</reference>
<dbReference type="InParanoid" id="G0MW11"/>
<dbReference type="GO" id="GO:0045087">
    <property type="term" value="P:innate immune response"/>
    <property type="evidence" value="ECO:0007669"/>
    <property type="project" value="TreeGrafter"/>
</dbReference>
<dbReference type="EMBL" id="GL379815">
    <property type="protein sequence ID" value="EGT45270.1"/>
    <property type="molecule type" value="Genomic_DNA"/>
</dbReference>
<feature type="domain" description="DUF38" evidence="1">
    <location>
        <begin position="31"/>
        <end position="156"/>
    </location>
</feature>
<dbReference type="HOGENOM" id="CLU_1241075_0_0_1"/>
<gene>
    <name evidence="2" type="ORF">CAEBREN_09861</name>
</gene>
<sequence length="213" mass="25294">MALNFLRPLFLNPKLNLQNLTMWCDCEVNYLIDSLTKILKNSIKSSFQIENFSITLRKPMELTSITAIFEPGVLKTIDIQGHQEYQPRLMDFLETPHFKQAKTVNTFWCEQLHTAMVERLLHLESFDIEFLYVSIEDLRWLRKIISRTPTLKQCKLHLIFHITFPLIEKAFPAAVLEHRTNASYYRYPIPNSSFFLDFKFNDTMIEVERKIQE</sequence>
<dbReference type="InterPro" id="IPR040161">
    <property type="entry name" value="FB224"/>
</dbReference>
<dbReference type="InterPro" id="IPR002900">
    <property type="entry name" value="DUF38/FTH_CAE_spp"/>
</dbReference>
<dbReference type="AlphaFoldDB" id="G0MW11"/>
<protein>
    <recommendedName>
        <fullName evidence="1">DUF38 domain-containing protein</fullName>
    </recommendedName>
</protein>